<dbReference type="RefSeq" id="XP_018257029.1">
    <property type="nucleotide sequence ID" value="XM_018402850.1"/>
</dbReference>
<evidence type="ECO:0000313" key="3">
    <source>
        <dbReference type="EMBL" id="KNB06683.1"/>
    </source>
</evidence>
<dbReference type="GeneID" id="28959971"/>
<dbReference type="VEuPathDB" id="FungiDB:FOXG_19393"/>
<dbReference type="VEuPathDB" id="FungiDB:FOXG_19265"/>
<dbReference type="VEuPathDB" id="FungiDB:FOXG_19755"/>
<dbReference type="RefSeq" id="XP_018242373.1">
    <property type="nucleotide sequence ID" value="XM_018399461.1"/>
</dbReference>
<evidence type="ECO:0000313" key="5">
    <source>
        <dbReference type="Proteomes" id="UP000009097"/>
    </source>
</evidence>
<evidence type="ECO:0000313" key="1">
    <source>
        <dbReference type="EMBL" id="KNB04328.1"/>
    </source>
</evidence>
<dbReference type="KEGG" id="fox:FOXG_19265"/>
<reference evidence="4" key="2">
    <citation type="journal article" date="2010" name="Nature">
        <title>Comparative genomics reveals mobile pathogenicity chromosomes in Fusarium.</title>
        <authorList>
            <person name="Ma L.J."/>
            <person name="van der Does H.C."/>
            <person name="Borkovich K.A."/>
            <person name="Coleman J.J."/>
            <person name="Daboussi M.J."/>
            <person name="Di Pietro A."/>
            <person name="Dufresne M."/>
            <person name="Freitag M."/>
            <person name="Grabherr M."/>
            <person name="Henrissat B."/>
            <person name="Houterman P.M."/>
            <person name="Kang S."/>
            <person name="Shim W.B."/>
            <person name="Woloshuk C."/>
            <person name="Xie X."/>
            <person name="Xu J.R."/>
            <person name="Antoniw J."/>
            <person name="Baker S.E."/>
            <person name="Bluhm B.H."/>
            <person name="Breakspear A."/>
            <person name="Brown D.W."/>
            <person name="Butchko R.A."/>
            <person name="Chapman S."/>
            <person name="Coulson R."/>
            <person name="Coutinho P.M."/>
            <person name="Danchin E.G."/>
            <person name="Diener A."/>
            <person name="Gale L.R."/>
            <person name="Gardiner D.M."/>
            <person name="Goff S."/>
            <person name="Hammond-Kosack K.E."/>
            <person name="Hilburn K."/>
            <person name="Hua-Van A."/>
            <person name="Jonkers W."/>
            <person name="Kazan K."/>
            <person name="Kodira C.D."/>
            <person name="Koehrsen M."/>
            <person name="Kumar L."/>
            <person name="Lee Y.H."/>
            <person name="Li L."/>
            <person name="Manners J.M."/>
            <person name="Miranda-Saavedra D."/>
            <person name="Mukherjee M."/>
            <person name="Park G."/>
            <person name="Park J."/>
            <person name="Park S.Y."/>
            <person name="Proctor R.H."/>
            <person name="Regev A."/>
            <person name="Ruiz-Roldan M.C."/>
            <person name="Sain D."/>
            <person name="Sakthikumar S."/>
            <person name="Sykes S."/>
            <person name="Schwartz D.C."/>
            <person name="Turgeon B.G."/>
            <person name="Wapinski I."/>
            <person name="Yoder O."/>
            <person name="Young S."/>
            <person name="Zeng Q."/>
            <person name="Zhou S."/>
            <person name="Galagan J."/>
            <person name="Cuomo C.A."/>
            <person name="Kistler H.C."/>
            <person name="Rep M."/>
        </authorList>
    </citation>
    <scope>NUCLEOTIDE SEQUENCE [LARGE SCALE GENOMIC DNA]</scope>
    <source>
        <strain evidence="4">4287</strain>
    </source>
</reference>
<dbReference type="RefSeq" id="XP_018244728.1">
    <property type="nucleotide sequence ID" value="XM_018400020.1"/>
</dbReference>
<evidence type="ECO:0000313" key="2">
    <source>
        <dbReference type="EMBL" id="KNB04759.1"/>
    </source>
</evidence>
<gene>
    <name evidence="1" type="ORF">FOXG_19265</name>
    <name evidence="2" type="ORF">FOXG_19393</name>
    <name evidence="3" type="ORF">FOXG_19755</name>
    <name evidence="4" type="ORF">FOXG_22442</name>
</gene>
<dbReference type="KEGG" id="fox:FOXG_19393"/>
<organism evidence="4 5">
    <name type="scientific">Fusarium oxysporum f. sp. lycopersici (strain 4287 / CBS 123668 / FGSC 9935 / NRRL 34936)</name>
    <name type="common">Fusarium vascular wilt of tomato</name>
    <dbReference type="NCBI Taxonomy" id="426428"/>
    <lineage>
        <taxon>Eukaryota</taxon>
        <taxon>Fungi</taxon>
        <taxon>Dikarya</taxon>
        <taxon>Ascomycota</taxon>
        <taxon>Pezizomycotina</taxon>
        <taxon>Sordariomycetes</taxon>
        <taxon>Hypocreomycetidae</taxon>
        <taxon>Hypocreales</taxon>
        <taxon>Nectriaceae</taxon>
        <taxon>Fusarium</taxon>
        <taxon>Fusarium oxysporum species complex</taxon>
    </lineage>
</organism>
<dbReference type="VEuPathDB" id="FungiDB:FOXG_22442"/>
<dbReference type="GeneID" id="28960099"/>
<accession>A0A0J9W764</accession>
<dbReference type="GeneID" id="28960461"/>
<reference evidence="4" key="1">
    <citation type="submission" date="2007-04" db="EMBL/GenBank/DDBJ databases">
        <authorList>
            <consortium name="The Broad Institute Genome Sequencing Platform"/>
            <person name="Birren B."/>
            <person name="Lander E."/>
            <person name="Galagan J."/>
            <person name="Nusbaum C."/>
            <person name="Devon K."/>
            <person name="Ma L.-J."/>
            <person name="Jaffe D."/>
            <person name="Butler J."/>
            <person name="Alvarez P."/>
            <person name="Gnerre S."/>
            <person name="Grabherr M."/>
            <person name="Kleber M."/>
            <person name="Mauceli E."/>
            <person name="Brockman W."/>
            <person name="MacCallum I.A."/>
            <person name="Young S."/>
            <person name="LaButti K."/>
            <person name="DeCaprio D."/>
            <person name="Crawford M."/>
            <person name="Koehrsen M."/>
            <person name="Engels R."/>
            <person name="Montgomery P."/>
            <person name="Pearson M."/>
            <person name="Howarth C."/>
            <person name="Larson L."/>
            <person name="White J."/>
            <person name="O'Leary S."/>
            <person name="Kodira C."/>
            <person name="Zeng Q."/>
            <person name="Yandava C."/>
            <person name="Alvarado L."/>
            <person name="Kistler C."/>
            <person name="Shim W.-B."/>
            <person name="Kang S."/>
            <person name="Woloshuk C."/>
        </authorList>
    </citation>
    <scope>NUCLEOTIDE SEQUENCE</scope>
    <source>
        <strain evidence="4">4287</strain>
    </source>
</reference>
<dbReference type="RefSeq" id="XP_018242804.1">
    <property type="nucleotide sequence ID" value="XM_018399606.1"/>
</dbReference>
<dbReference type="KEGG" id="fox:FOXG_22442"/>
<sequence>MLLTAGFSYKTSAAKDNLNAGSAGHACSFHYA</sequence>
<name>A0A0J9W764_FUSO4</name>
<dbReference type="GeneID" id="28963148"/>
<dbReference type="EMBL" id="DS231702">
    <property type="protein sequence ID" value="KNB04759.1"/>
    <property type="molecule type" value="Genomic_DNA"/>
</dbReference>
<dbReference type="EMBL" id="DS231702">
    <property type="protein sequence ID" value="KNB04328.1"/>
    <property type="molecule type" value="Genomic_DNA"/>
</dbReference>
<proteinExistence type="predicted"/>
<dbReference type="Proteomes" id="UP000009097">
    <property type="component" value="Unassembled WGS sequence"/>
</dbReference>
<dbReference type="EMBL" id="DS231704">
    <property type="protein sequence ID" value="KNB06683.1"/>
    <property type="molecule type" value="Genomic_DNA"/>
</dbReference>
<evidence type="ECO:0000313" key="4">
    <source>
        <dbReference type="EMBL" id="KNB18984.1"/>
    </source>
</evidence>
<dbReference type="KEGG" id="fox:FOXG_19755"/>
<dbReference type="AlphaFoldDB" id="A0A0J9W764"/>
<protein>
    <submittedName>
        <fullName evidence="4">Uncharacterized protein</fullName>
    </submittedName>
</protein>
<dbReference type="EMBL" id="DS231729">
    <property type="protein sequence ID" value="KNB18984.1"/>
    <property type="molecule type" value="Genomic_DNA"/>
</dbReference>